<sequence length="198" mass="21522">MTTDKTPQSRTPVPDSVSPWTIDVLRELSRRPGTMKPWVRDVPAPDDFGLETIGVPAGEPIHLDLRLESVVEGVLASGAVSADVVGECSRCLGPVNDHVDVDLTELYAYPDSVTEETTDSEDVSRIVDEKIDLEPAVRDAVLLELPNAPLCREDCPGVASPDEEAWAFVPAGTERERIDPRWAALQERFAGGSSSENM</sequence>
<dbReference type="EMBL" id="JAJNDB010000007">
    <property type="protein sequence ID" value="MCD2197102.1"/>
    <property type="molecule type" value="Genomic_DNA"/>
</dbReference>
<keyword evidence="2" id="KW-1185">Reference proteome</keyword>
<dbReference type="RefSeq" id="WP_230738985.1">
    <property type="nucleotide sequence ID" value="NZ_JAJNDB010000007.1"/>
</dbReference>
<name>A0ABS8PFQ5_9PSEU</name>
<comment type="caution">
    <text evidence="1">The sequence shown here is derived from an EMBL/GenBank/DDBJ whole genome shotgun (WGS) entry which is preliminary data.</text>
</comment>
<gene>
    <name evidence="1" type="ORF">LQ327_27395</name>
</gene>
<accession>A0ABS8PFQ5</accession>
<organism evidence="1 2">
    <name type="scientific">Actinomycetospora endophytica</name>
    <dbReference type="NCBI Taxonomy" id="2291215"/>
    <lineage>
        <taxon>Bacteria</taxon>
        <taxon>Bacillati</taxon>
        <taxon>Actinomycetota</taxon>
        <taxon>Actinomycetes</taxon>
        <taxon>Pseudonocardiales</taxon>
        <taxon>Pseudonocardiaceae</taxon>
        <taxon>Actinomycetospora</taxon>
    </lineage>
</organism>
<proteinExistence type="predicted"/>
<protein>
    <submittedName>
        <fullName evidence="1">YceD family protein</fullName>
    </submittedName>
</protein>
<dbReference type="Pfam" id="PF02620">
    <property type="entry name" value="YceD"/>
    <property type="match status" value="1"/>
</dbReference>
<reference evidence="1 2" key="1">
    <citation type="submission" date="2021-11" db="EMBL/GenBank/DDBJ databases">
        <title>Draft genome sequence of Actinomycetospora sp. SF1 isolated from the rhizosphere soil.</title>
        <authorList>
            <person name="Duangmal K."/>
            <person name="Chantavorakit T."/>
        </authorList>
    </citation>
    <scope>NUCLEOTIDE SEQUENCE [LARGE SCALE GENOMIC DNA]</scope>
    <source>
        <strain evidence="1 2">TBRC 5722</strain>
    </source>
</reference>
<evidence type="ECO:0000313" key="2">
    <source>
        <dbReference type="Proteomes" id="UP001199469"/>
    </source>
</evidence>
<dbReference type="Proteomes" id="UP001199469">
    <property type="component" value="Unassembled WGS sequence"/>
</dbReference>
<dbReference type="InterPro" id="IPR003772">
    <property type="entry name" value="YceD"/>
</dbReference>
<evidence type="ECO:0000313" key="1">
    <source>
        <dbReference type="EMBL" id="MCD2197102.1"/>
    </source>
</evidence>